<dbReference type="Proteomes" id="UP000238605">
    <property type="component" value="Unassembled WGS sequence"/>
</dbReference>
<dbReference type="InterPro" id="IPR038765">
    <property type="entry name" value="Papain-like_cys_pep_sf"/>
</dbReference>
<name>A0A2S5STU6_9BURK</name>
<dbReference type="Pfam" id="PF01841">
    <property type="entry name" value="Transglut_core"/>
    <property type="match status" value="1"/>
</dbReference>
<comment type="caution">
    <text evidence="2">The sequence shown here is derived from an EMBL/GenBank/DDBJ whole genome shotgun (WGS) entry which is preliminary data.</text>
</comment>
<dbReference type="AlphaFoldDB" id="A0A2S5STU6"/>
<dbReference type="InterPro" id="IPR013589">
    <property type="entry name" value="Bac_transglu_N"/>
</dbReference>
<keyword evidence="3" id="KW-1185">Reference proteome</keyword>
<dbReference type="Pfam" id="PF08379">
    <property type="entry name" value="Bact_transglu_N"/>
    <property type="match status" value="1"/>
</dbReference>
<protein>
    <submittedName>
        <fullName evidence="2">Transglutaminase</fullName>
    </submittedName>
</protein>
<dbReference type="SMART" id="SM00460">
    <property type="entry name" value="TGc"/>
    <property type="match status" value="1"/>
</dbReference>
<organism evidence="2 3">
    <name type="scientific">Caldimonas caldifontis</name>
    <dbReference type="NCBI Taxonomy" id="1452508"/>
    <lineage>
        <taxon>Bacteria</taxon>
        <taxon>Pseudomonadati</taxon>
        <taxon>Pseudomonadota</taxon>
        <taxon>Betaproteobacteria</taxon>
        <taxon>Burkholderiales</taxon>
        <taxon>Sphaerotilaceae</taxon>
        <taxon>Caldimonas</taxon>
    </lineage>
</organism>
<reference evidence="2 3" key="1">
    <citation type="submission" date="2018-02" db="EMBL/GenBank/DDBJ databases">
        <title>Reclassifiation of [Polyangium] brachysporum DSM 7029 as Guopingzhaonella breviflexa gen. nov., sp. nov., a member of the family Comamonadaceae.</title>
        <authorList>
            <person name="Tang B."/>
        </authorList>
    </citation>
    <scope>NUCLEOTIDE SEQUENCE [LARGE SCALE GENOMIC DNA]</scope>
    <source>
        <strain evidence="2 3">BCRC 80649</strain>
    </source>
</reference>
<feature type="domain" description="Transglutaminase-like" evidence="1">
    <location>
        <begin position="177"/>
        <end position="247"/>
    </location>
</feature>
<evidence type="ECO:0000313" key="2">
    <source>
        <dbReference type="EMBL" id="PPE66160.1"/>
    </source>
</evidence>
<sequence length="292" mass="32281">MPRYRIEHETRYDYGAAVSDSWQMAHLTPRELAWQHLVWHRLLVDPVPDEVETRQDSFGNTVTRFALHRPHPALRVHMVCEVELGPRPVAGPSGAPGWEAVRDTLLPPHPPPGLLPAQAREASSLLPWSAAALDYARRSFPPGRNWFEAVHDLMERIHADFRFENGVTTVSTPVETVLDRRAGVCQDFAHLMIAGLRALGLPALYMSGYLLTRPPPGQPRLMGVDASHAWVAAWAPGLGWVEFDPTNNALADERFVLLGWGGDFGDVAPLRGVILGGGEQRLSVEVSVCPQP</sequence>
<dbReference type="SUPFAM" id="SSF54001">
    <property type="entry name" value="Cysteine proteinases"/>
    <property type="match status" value="1"/>
</dbReference>
<dbReference type="Gene3D" id="3.10.620.30">
    <property type="match status" value="1"/>
</dbReference>
<dbReference type="PANTHER" id="PTHR33490:SF7">
    <property type="entry name" value="BLR2979 PROTEIN"/>
    <property type="match status" value="1"/>
</dbReference>
<dbReference type="PANTHER" id="PTHR33490">
    <property type="entry name" value="BLR5614 PROTEIN-RELATED"/>
    <property type="match status" value="1"/>
</dbReference>
<evidence type="ECO:0000313" key="3">
    <source>
        <dbReference type="Proteomes" id="UP000238605"/>
    </source>
</evidence>
<dbReference type="EMBL" id="PSNX01000009">
    <property type="protein sequence ID" value="PPE66160.1"/>
    <property type="molecule type" value="Genomic_DNA"/>
</dbReference>
<accession>A0A2S5STU6</accession>
<gene>
    <name evidence="2" type="ORF">C1704_10865</name>
</gene>
<evidence type="ECO:0000259" key="1">
    <source>
        <dbReference type="SMART" id="SM00460"/>
    </source>
</evidence>
<proteinExistence type="predicted"/>
<dbReference type="InterPro" id="IPR002931">
    <property type="entry name" value="Transglutaminase-like"/>
</dbReference>
<dbReference type="RefSeq" id="WP_104302756.1">
    <property type="nucleotide sequence ID" value="NZ_PSNX01000009.1"/>
</dbReference>
<dbReference type="OrthoDB" id="5438043at2"/>